<dbReference type="GO" id="GO:0060255">
    <property type="term" value="P:regulation of macromolecule metabolic process"/>
    <property type="evidence" value="ECO:0007669"/>
    <property type="project" value="UniProtKB-ARBA"/>
</dbReference>
<keyword evidence="5 11" id="KW-0227">DNA damage</keyword>
<dbReference type="GO" id="GO:0006281">
    <property type="term" value="P:DNA repair"/>
    <property type="evidence" value="ECO:0007669"/>
    <property type="project" value="UniProtKB-UniRule"/>
</dbReference>
<dbReference type="InterPro" id="IPR000330">
    <property type="entry name" value="SNF2_N"/>
</dbReference>
<reference evidence="18 19" key="2">
    <citation type="journal article" date="2021" name="J. Hered.">
        <title>Feather Gene Expression Elucidates the Developmental Basis of Plumage Iridescence in African Starlings.</title>
        <authorList>
            <person name="Rubenstein D.R."/>
            <person name="Corvelo A."/>
            <person name="MacManes M.D."/>
            <person name="Maia R."/>
            <person name="Narzisi G."/>
            <person name="Rousaki A."/>
            <person name="Vandenabeele P."/>
            <person name="Shawkey M.D."/>
            <person name="Solomon J."/>
        </authorList>
    </citation>
    <scope>NUCLEOTIDE SEQUENCE [LARGE SCALE GENOMIC DNA]</scope>
    <source>
        <strain evidence="18">SS15</strain>
    </source>
</reference>
<dbReference type="SUPFAM" id="SSF52540">
    <property type="entry name" value="P-loop containing nucleoside triphosphate hydrolases"/>
    <property type="match status" value="2"/>
</dbReference>
<feature type="region of interest" description="Disordered" evidence="13">
    <location>
        <begin position="1698"/>
        <end position="1723"/>
    </location>
</feature>
<evidence type="ECO:0000256" key="11">
    <source>
        <dbReference type="RuleBase" id="RU368001"/>
    </source>
</evidence>
<dbReference type="GO" id="GO:0005524">
    <property type="term" value="F:ATP binding"/>
    <property type="evidence" value="ECO:0007669"/>
    <property type="project" value="UniProtKB-UniRule"/>
</dbReference>
<evidence type="ECO:0000313" key="18">
    <source>
        <dbReference type="EMBL" id="KAI1237899.1"/>
    </source>
</evidence>
<evidence type="ECO:0000259" key="14">
    <source>
        <dbReference type="PROSITE" id="PS51192"/>
    </source>
</evidence>
<dbReference type="InterPro" id="IPR001650">
    <property type="entry name" value="Helicase_C-like"/>
</dbReference>
<dbReference type="CDD" id="cd18002">
    <property type="entry name" value="DEXQc_INO80"/>
    <property type="match status" value="1"/>
</dbReference>
<dbReference type="EC" id="3.6.4.-" evidence="11"/>
<evidence type="ECO:0000256" key="12">
    <source>
        <dbReference type="SAM" id="Coils"/>
    </source>
</evidence>
<keyword evidence="10" id="KW-0539">Nucleus</keyword>
<dbReference type="GO" id="GO:0042393">
    <property type="term" value="F:histone binding"/>
    <property type="evidence" value="ECO:0007669"/>
    <property type="project" value="TreeGrafter"/>
</dbReference>
<feature type="compositionally biased region" description="Basic and acidic residues" evidence="13">
    <location>
        <begin position="1340"/>
        <end position="1356"/>
    </location>
</feature>
<dbReference type="InterPro" id="IPR031047">
    <property type="entry name" value="DEXQc_INO80"/>
</dbReference>
<reference evidence="17" key="1">
    <citation type="submission" date="2020-10" db="EMBL/GenBank/DDBJ databases">
        <title>Feather gene expression reveals the developmental basis of iridescence in African starlings.</title>
        <authorList>
            <person name="Rubenstein D.R."/>
        </authorList>
    </citation>
    <scope>NUCLEOTIDE SEQUENCE</scope>
    <source>
        <strain evidence="17">SS15</strain>
        <tissue evidence="17">Liver</tissue>
    </source>
</reference>
<dbReference type="InterPro" id="IPR049730">
    <property type="entry name" value="SNF2/RAD54-like_C"/>
</dbReference>
<dbReference type="Pfam" id="PF00176">
    <property type="entry name" value="SNF2-rel_dom"/>
    <property type="match status" value="1"/>
</dbReference>
<comment type="domain">
    <text evidence="11">The DBINO region is involved in binding to DNA.</text>
</comment>
<gene>
    <name evidence="18" type="ORF">IHE44_0013991</name>
    <name evidence="17" type="ORF">IHE44_014638</name>
</gene>
<evidence type="ECO:0000256" key="7">
    <source>
        <dbReference type="ARBA" id="ARBA00022840"/>
    </source>
</evidence>
<dbReference type="InterPro" id="IPR038718">
    <property type="entry name" value="SNF2-like_sf"/>
</dbReference>
<evidence type="ECO:0000256" key="13">
    <source>
        <dbReference type="SAM" id="MobiDB-lite"/>
    </source>
</evidence>
<comment type="subunit">
    <text evidence="11">Component of the INO80 chromatin-remodeling complex.</text>
</comment>
<evidence type="ECO:0000256" key="9">
    <source>
        <dbReference type="ARBA" id="ARBA00023204"/>
    </source>
</evidence>
<evidence type="ECO:0000313" key="19">
    <source>
        <dbReference type="Proteomes" id="UP000618051"/>
    </source>
</evidence>
<feature type="domain" description="Helicase C-terminal" evidence="15">
    <location>
        <begin position="1142"/>
        <end position="1297"/>
    </location>
</feature>
<feature type="domain" description="Helicase ATP-binding" evidence="14">
    <location>
        <begin position="531"/>
        <end position="702"/>
    </location>
</feature>
<sequence>MASELGAREDGSCSELAKPVYLQYLEKALQLDQFLRQTSAIFNRSISSDESEDGLDDNPLLPQPGDPLMQVKEEPPDSLLGESSGAGNSGMLNTHSLNGVLQPEPKSEKGSLYNFSKLKKSRKWLKSILLSDDSSDTDSPSDEDGEEEEEFSLSREELHDMLRLHKYKKLHQSKYSKDKELQQYQYYSAGLLSTYDPYYEQQRHLLGPKKKKFKEEKKIKGKLKKVKKKRRRDEELSSEESPRRHHHQTKVFAKFSHDTPPPGSKKKHLSIEQLNARRRKVWLSIVKKELPKAYKQKASARNLFLTNSKKLAHQCMREVRRAAIQAQKNCKETLPRARRLTKEMLLYWKKYEKVEKEHRKRAEKEALEQRKLDEEMREAKRQQRKLNFLITQTELYAHFMSRKRDIGHDGIQEEILRKLEDSSTQRQIDIGGGVVVNITQEDYDSNYYKAQALKNAEDAYQIHQARTRSFDEDAKESRAAALRAANKSGTGFGESYSLANPSIRAGEDIPQPTIFNGKLKGYQLKGMNWLANLYEQGINGILADEMGLGKTVQSIALLAHLAERENIWGPFLIISPASTLNNWHQEFARFVPKFKVLPYWGNPHDRKVIRKFWSQKTLYTQDAPFHVVITSYQLVVQDVKYFQRVKWQYMVLDEAQALKSSSSVRWKILLQFQCRNRLLLTGTPIQNTMAELWALLHFIMPTLFDSHEEFNEWFSKDIESHAENKSAIDENQLSRLHMILKPFMLRRIKKDVENELSDKIEILMYCQQTSRQKLLYQALKNKISIDDLLQSSMGTTQQAQTTTSSLMNLVMQFRKVCNHPELFERQETWSPFHVSLKPYQISKFIYRGYGFYFRHLHQTTSSSLSSTGRYFCDLGINEESCFSFLRFIDVSPAEMANLMNQGHLARWLALFLSLKASYRLHHMRSWMETEEDKEQGSCFLRNRDFLLDVNFPLSFPNLHSCTLLQACIPSPVILTLLFQHIACGEACHKTHLERRGKGKMEKVGKDNLVFSSHCKAVTGYSDHVIYRRRSATSCVRCCQVTELPSFLCIASPRVTAVPLEFYCNDRSAEYERRALREGGSLEAKQCVLHGSPELAADWLKQCSQFFPEHPGGLLGIRPQNGWSFIRIPDKESLITDSGKLHALDLLLTRLKSQGHRVLIYSQMTRMIDLLEEYMVYRKHTYMRLDGSSKISERRDMVADFQNRNDIFVFLLSTRAGGLGINLTAADTVIFYDSDWNPTVDQQAMDRAHRLGQTKQVTVYRLICKGTIEERILQRAKEKSEIQRMVISGGNFKPDTLKPKEVVSLLLDDEELEKKLRQRQEEKRQQEETNRVKERKRKREKYAEKKKKEDELDGKRKKENMNLVIPFVPSADNSNLSADGDDSFISVDSAMPSPFSEISISSELHMGSIPPDESSNDMLVIVDDPASSAPQSRATNSPASITGSVSDTVNGVSMQDTSLAARGQSSRSRGRPKGGSKGGTGKGRSRKSIAGSAAAMAGAKAGAAAASAAAYAAYGYNVSKGMSASSPLQTAIIRPSGLADFGPANASSPLSSPLSKGNNVCGTSKSLSLTSSLISETSIRKQSKGAHTSGGRVDHPASQRHANKCLVAVQHMCGKKIKAQWERVVDVSTLIMCIPKKLSLQTLQEGGKGVWGKKASNYSMQYPAAVLEIQRKVSQVVPREQTLFSSICQEDVQEHLSELQNTESAVRPRESRSTASASHSGRNHRPVIGLHFRVLISTNTRHVQNDFSQF</sequence>
<evidence type="ECO:0000259" key="16">
    <source>
        <dbReference type="PROSITE" id="PS51413"/>
    </source>
</evidence>
<dbReference type="InterPro" id="IPR020838">
    <property type="entry name" value="DBINO"/>
</dbReference>
<dbReference type="PANTHER" id="PTHR45685">
    <property type="entry name" value="HELICASE SRCAP-RELATED"/>
    <property type="match status" value="1"/>
</dbReference>
<dbReference type="PANTHER" id="PTHR45685:SF2">
    <property type="entry name" value="CHROMATIN-REMODELING ATPASE INO80"/>
    <property type="match status" value="1"/>
</dbReference>
<evidence type="ECO:0000256" key="3">
    <source>
        <dbReference type="ARBA" id="ARBA00019805"/>
    </source>
</evidence>
<dbReference type="EMBL" id="JADDUC010000010">
    <property type="protein sequence ID" value="KAG0130576.1"/>
    <property type="molecule type" value="Genomic_DNA"/>
</dbReference>
<organism evidence="17">
    <name type="scientific">Lamprotornis superbus</name>
    <dbReference type="NCBI Taxonomy" id="245042"/>
    <lineage>
        <taxon>Eukaryota</taxon>
        <taxon>Metazoa</taxon>
        <taxon>Chordata</taxon>
        <taxon>Craniata</taxon>
        <taxon>Vertebrata</taxon>
        <taxon>Euteleostomi</taxon>
        <taxon>Archelosauria</taxon>
        <taxon>Archosauria</taxon>
        <taxon>Dinosauria</taxon>
        <taxon>Saurischia</taxon>
        <taxon>Theropoda</taxon>
        <taxon>Coelurosauria</taxon>
        <taxon>Aves</taxon>
        <taxon>Neognathae</taxon>
        <taxon>Neoaves</taxon>
        <taxon>Telluraves</taxon>
        <taxon>Australaves</taxon>
        <taxon>Passeriformes</taxon>
        <taxon>Sturnidae</taxon>
        <taxon>Lamprotornis</taxon>
    </lineage>
</organism>
<comment type="similarity">
    <text evidence="2 11">Belongs to the SNF2/RAD54 helicase family.</text>
</comment>
<evidence type="ECO:0000256" key="4">
    <source>
        <dbReference type="ARBA" id="ARBA00022741"/>
    </source>
</evidence>
<feature type="compositionally biased region" description="Basic and acidic residues" evidence="13">
    <location>
        <begin position="1316"/>
        <end position="1331"/>
    </location>
</feature>
<dbReference type="Gene3D" id="3.40.50.300">
    <property type="entry name" value="P-loop containing nucleotide triphosphate hydrolases"/>
    <property type="match status" value="1"/>
</dbReference>
<dbReference type="PROSITE" id="PS51194">
    <property type="entry name" value="HELICASE_CTER"/>
    <property type="match status" value="1"/>
</dbReference>
<keyword evidence="8 11" id="KW-0238">DNA-binding</keyword>
<name>A0A835P0C1_9PASS</name>
<feature type="compositionally biased region" description="Acidic residues" evidence="13">
    <location>
        <begin position="133"/>
        <end position="151"/>
    </location>
</feature>
<comment type="catalytic activity">
    <reaction evidence="11">
        <text>ATP + H2O = ADP + phosphate + H(+)</text>
        <dbReference type="Rhea" id="RHEA:13065"/>
        <dbReference type="ChEBI" id="CHEBI:15377"/>
        <dbReference type="ChEBI" id="CHEBI:15378"/>
        <dbReference type="ChEBI" id="CHEBI:30616"/>
        <dbReference type="ChEBI" id="CHEBI:43474"/>
        <dbReference type="ChEBI" id="CHEBI:456216"/>
    </reaction>
</comment>
<dbReference type="InterPro" id="IPR014001">
    <property type="entry name" value="Helicase_ATP-bd"/>
</dbReference>
<evidence type="ECO:0000313" key="17">
    <source>
        <dbReference type="EMBL" id="KAG0130576.1"/>
    </source>
</evidence>
<dbReference type="SMART" id="SM00490">
    <property type="entry name" value="HELICc"/>
    <property type="match status" value="1"/>
</dbReference>
<feature type="region of interest" description="Disordered" evidence="13">
    <location>
        <begin position="46"/>
        <end position="109"/>
    </location>
</feature>
<proteinExistence type="inferred from homology"/>
<keyword evidence="4" id="KW-0547">Nucleotide-binding</keyword>
<evidence type="ECO:0000256" key="2">
    <source>
        <dbReference type="ARBA" id="ARBA00007025"/>
    </source>
</evidence>
<dbReference type="FunFam" id="3.40.50.300:FF:000747">
    <property type="entry name" value="DNA helicase INO80 isoform X1"/>
    <property type="match status" value="1"/>
</dbReference>
<keyword evidence="12" id="KW-0175">Coiled coil</keyword>
<dbReference type="GO" id="GO:0006351">
    <property type="term" value="P:DNA-templated transcription"/>
    <property type="evidence" value="ECO:0007669"/>
    <property type="project" value="InterPro"/>
</dbReference>
<evidence type="ECO:0000256" key="8">
    <source>
        <dbReference type="ARBA" id="ARBA00023125"/>
    </source>
</evidence>
<feature type="region of interest" description="Disordered" evidence="13">
    <location>
        <begin position="1577"/>
        <end position="1596"/>
    </location>
</feature>
<feature type="region of interest" description="Disordered" evidence="13">
    <location>
        <begin position="131"/>
        <end position="155"/>
    </location>
</feature>
<dbReference type="GO" id="GO:0031011">
    <property type="term" value="C:Ino80 complex"/>
    <property type="evidence" value="ECO:0007669"/>
    <property type="project" value="UniProtKB-UniRule"/>
</dbReference>
<dbReference type="GO" id="GO:0016887">
    <property type="term" value="F:ATP hydrolysis activity"/>
    <property type="evidence" value="ECO:0007669"/>
    <property type="project" value="TreeGrafter"/>
</dbReference>
<dbReference type="InterPro" id="IPR050520">
    <property type="entry name" value="INO80/SWR1_helicase"/>
</dbReference>
<protein>
    <recommendedName>
        <fullName evidence="3 11">Chromatin-remodeling ATPase INO80</fullName>
        <ecNumber evidence="11">3.6.4.-</ecNumber>
    </recommendedName>
</protein>
<dbReference type="Pfam" id="PF13892">
    <property type="entry name" value="DBINO"/>
    <property type="match status" value="1"/>
</dbReference>
<keyword evidence="19" id="KW-1185">Reference proteome</keyword>
<comment type="subcellular location">
    <subcellularLocation>
        <location evidence="1 11">Nucleus</location>
    </subcellularLocation>
</comment>
<feature type="domain" description="DBINO" evidence="16">
    <location>
        <begin position="281"/>
        <end position="406"/>
    </location>
</feature>
<reference evidence="18" key="3">
    <citation type="submission" date="2022-01" db="EMBL/GenBank/DDBJ databases">
        <authorList>
            <person name="Rubenstein D.R."/>
        </authorList>
    </citation>
    <scope>NUCLEOTIDE SEQUENCE</scope>
    <source>
        <strain evidence="18">SS15</strain>
        <tissue evidence="18">Liver</tissue>
    </source>
</reference>
<keyword evidence="9 11" id="KW-0234">DNA repair</keyword>
<dbReference type="FunFam" id="3.40.50.10810:FF:000006">
    <property type="entry name" value="Putative DNA helicase INO80"/>
    <property type="match status" value="1"/>
</dbReference>
<dbReference type="Pfam" id="PF00271">
    <property type="entry name" value="Helicase_C"/>
    <property type="match status" value="1"/>
</dbReference>
<accession>A0A835P0C1</accession>
<feature type="compositionally biased region" description="Basic residues" evidence="13">
    <location>
        <begin position="219"/>
        <end position="231"/>
    </location>
</feature>
<keyword evidence="6 11" id="KW-0378">Hydrolase</keyword>
<feature type="compositionally biased region" description="Polar residues" evidence="13">
    <location>
        <begin position="1427"/>
        <end position="1457"/>
    </location>
</feature>
<feature type="region of interest" description="Disordered" evidence="13">
    <location>
        <begin position="1316"/>
        <end position="1356"/>
    </location>
</feature>
<feature type="compositionally biased region" description="Polar residues" evidence="13">
    <location>
        <begin position="90"/>
        <end position="99"/>
    </location>
</feature>
<dbReference type="Proteomes" id="UP000618051">
    <property type="component" value="Unassembled WGS sequence"/>
</dbReference>
<dbReference type="Gene3D" id="3.40.50.10810">
    <property type="entry name" value="Tandem AAA-ATPase domain"/>
    <property type="match status" value="1"/>
</dbReference>
<keyword evidence="7 11" id="KW-0067">ATP-binding</keyword>
<dbReference type="OrthoDB" id="5847120at2759"/>
<dbReference type="InterPro" id="IPR027417">
    <property type="entry name" value="P-loop_NTPase"/>
</dbReference>
<evidence type="ECO:0000256" key="1">
    <source>
        <dbReference type="ARBA" id="ARBA00004123"/>
    </source>
</evidence>
<dbReference type="SMART" id="SM00487">
    <property type="entry name" value="DEXDc"/>
    <property type="match status" value="1"/>
</dbReference>
<comment type="caution">
    <text evidence="17">The sequence shown here is derived from an EMBL/GenBank/DDBJ whole genome shotgun (WGS) entry which is preliminary data.</text>
</comment>
<dbReference type="GO" id="GO:0140658">
    <property type="term" value="F:ATP-dependent chromatin remodeler activity"/>
    <property type="evidence" value="ECO:0007669"/>
    <property type="project" value="InterPro"/>
</dbReference>
<evidence type="ECO:0000259" key="15">
    <source>
        <dbReference type="PROSITE" id="PS51194"/>
    </source>
</evidence>
<feature type="region of interest" description="Disordered" evidence="13">
    <location>
        <begin position="209"/>
        <end position="269"/>
    </location>
</feature>
<evidence type="ECO:0000256" key="6">
    <source>
        <dbReference type="ARBA" id="ARBA00022801"/>
    </source>
</evidence>
<dbReference type="CDD" id="cd18793">
    <property type="entry name" value="SF2_C_SNF"/>
    <property type="match status" value="1"/>
</dbReference>
<dbReference type="PROSITE" id="PS51413">
    <property type="entry name" value="DBINO"/>
    <property type="match status" value="1"/>
</dbReference>
<feature type="region of interest" description="Disordered" evidence="13">
    <location>
        <begin position="1425"/>
        <end position="1486"/>
    </location>
</feature>
<comment type="function">
    <text evidence="11">ATPase component of the INO80 complex which remodels chromatin by shifting nucleosomes and is involved in DNA repair.</text>
</comment>
<evidence type="ECO:0000256" key="5">
    <source>
        <dbReference type="ARBA" id="ARBA00022763"/>
    </source>
</evidence>
<dbReference type="GO" id="GO:0003677">
    <property type="term" value="F:DNA binding"/>
    <property type="evidence" value="ECO:0007669"/>
    <property type="project" value="UniProtKB-UniRule"/>
</dbReference>
<dbReference type="PROSITE" id="PS51192">
    <property type="entry name" value="HELICASE_ATP_BIND_1"/>
    <property type="match status" value="1"/>
</dbReference>
<dbReference type="EMBL" id="JADDUC020000007">
    <property type="protein sequence ID" value="KAI1237899.1"/>
    <property type="molecule type" value="Genomic_DNA"/>
</dbReference>
<evidence type="ECO:0000256" key="10">
    <source>
        <dbReference type="ARBA" id="ARBA00023242"/>
    </source>
</evidence>
<feature type="coiled-coil region" evidence="12">
    <location>
        <begin position="362"/>
        <end position="392"/>
    </location>
</feature>